<evidence type="ECO:0000256" key="5">
    <source>
        <dbReference type="ARBA" id="ARBA00014931"/>
    </source>
</evidence>
<dbReference type="VEuPathDB" id="FungiDB:G647_07841"/>
<proteinExistence type="inferred from homology"/>
<dbReference type="GO" id="GO:0005506">
    <property type="term" value="F:iron ion binding"/>
    <property type="evidence" value="ECO:0007669"/>
    <property type="project" value="InterPro"/>
</dbReference>
<dbReference type="Pfam" id="PF00848">
    <property type="entry name" value="Ring_hydroxyl_A"/>
    <property type="match status" value="2"/>
</dbReference>
<dbReference type="CDD" id="cd00680">
    <property type="entry name" value="RHO_alpha_C"/>
    <property type="match status" value="1"/>
</dbReference>
<evidence type="ECO:0000256" key="3">
    <source>
        <dbReference type="ARBA" id="ARBA00010848"/>
    </source>
</evidence>
<evidence type="ECO:0000256" key="2">
    <source>
        <dbReference type="ARBA" id="ARBA00004866"/>
    </source>
</evidence>
<dbReference type="VEuPathDB" id="FungiDB:CLCR_06087"/>
<dbReference type="SUPFAM" id="SSF55961">
    <property type="entry name" value="Bet v1-like"/>
    <property type="match status" value="1"/>
</dbReference>
<dbReference type="InterPro" id="IPR036922">
    <property type="entry name" value="Rieske_2Fe-2S_sf"/>
</dbReference>
<evidence type="ECO:0000259" key="7">
    <source>
        <dbReference type="Pfam" id="PF00848"/>
    </source>
</evidence>
<evidence type="ECO:0000313" key="8">
    <source>
        <dbReference type="EMBL" id="OCT45187.1"/>
    </source>
</evidence>
<dbReference type="eggNOG" id="ENOG502S0ZS">
    <property type="taxonomic scope" value="Eukaryota"/>
</dbReference>
<dbReference type="PANTHER" id="PTHR43756:SF3">
    <property type="entry name" value="CHOLINE MONOOXYGENASE, CHLOROPLASTIC"/>
    <property type="match status" value="1"/>
</dbReference>
<dbReference type="Proteomes" id="UP000094526">
    <property type="component" value="Unassembled WGS sequence"/>
</dbReference>
<evidence type="ECO:0000256" key="6">
    <source>
        <dbReference type="ARBA" id="ARBA00049097"/>
    </source>
</evidence>
<dbReference type="STRING" id="86049.A0A1C1C9N5"/>
<evidence type="ECO:0000313" key="9">
    <source>
        <dbReference type="Proteomes" id="UP000094526"/>
    </source>
</evidence>
<dbReference type="UniPathway" id="UPA00529">
    <property type="reaction ID" value="UER00430"/>
</dbReference>
<dbReference type="InterPro" id="IPR001663">
    <property type="entry name" value="Rng_hydr_dOase-A"/>
</dbReference>
<gene>
    <name evidence="8" type="ORF">CLCR_06087</name>
</gene>
<comment type="caution">
    <text evidence="8">The sequence shown here is derived from an EMBL/GenBank/DDBJ whole genome shotgun (WGS) entry which is preliminary data.</text>
</comment>
<dbReference type="SUPFAM" id="SSF50022">
    <property type="entry name" value="ISP domain"/>
    <property type="match status" value="1"/>
</dbReference>
<name>A0A1C1C9N5_9EURO</name>
<comment type="pathway">
    <text evidence="2">Amine and polyamine biosynthesis; betaine biosynthesis via choline pathway; betaine aldehyde from choline (monooxygenase route): step 1/1.</text>
</comment>
<dbReference type="GO" id="GO:0019285">
    <property type="term" value="P:glycine betaine biosynthetic process from choline"/>
    <property type="evidence" value="ECO:0007669"/>
    <property type="project" value="UniProtKB-UniPathway"/>
</dbReference>
<dbReference type="GO" id="GO:0051537">
    <property type="term" value="F:2 iron, 2 sulfur cluster binding"/>
    <property type="evidence" value="ECO:0007669"/>
    <property type="project" value="InterPro"/>
</dbReference>
<protein>
    <recommendedName>
        <fullName evidence="5">Choline monooxygenase, chloroplastic</fullName>
        <ecNumber evidence="4">1.14.15.7</ecNumber>
    </recommendedName>
</protein>
<comment type="function">
    <text evidence="1">Catalyzes the first step of the osmoprotectant glycine betaine synthesis.</text>
</comment>
<accession>A0A1C1C9N5</accession>
<dbReference type="AlphaFoldDB" id="A0A1C1C9N5"/>
<dbReference type="EC" id="1.14.15.7" evidence="4"/>
<evidence type="ECO:0000256" key="4">
    <source>
        <dbReference type="ARBA" id="ARBA00012763"/>
    </source>
</evidence>
<dbReference type="GO" id="GO:0019133">
    <property type="term" value="F:choline monooxygenase activity"/>
    <property type="evidence" value="ECO:0007669"/>
    <property type="project" value="UniProtKB-EC"/>
</dbReference>
<dbReference type="EMBL" id="LGRB01000020">
    <property type="protein sequence ID" value="OCT45187.1"/>
    <property type="molecule type" value="Genomic_DNA"/>
</dbReference>
<feature type="domain" description="Aromatic-ring-hydroxylating dioxygenase alpha subunit C-terminal" evidence="7">
    <location>
        <begin position="198"/>
        <end position="301"/>
    </location>
</feature>
<feature type="domain" description="Aromatic-ring-hydroxylating dioxygenase alpha subunit C-terminal" evidence="7">
    <location>
        <begin position="136"/>
        <end position="182"/>
    </location>
</feature>
<dbReference type="OrthoDB" id="426882at2759"/>
<organism evidence="8 9">
    <name type="scientific">Cladophialophora carrionii</name>
    <dbReference type="NCBI Taxonomy" id="86049"/>
    <lineage>
        <taxon>Eukaryota</taxon>
        <taxon>Fungi</taxon>
        <taxon>Dikarya</taxon>
        <taxon>Ascomycota</taxon>
        <taxon>Pezizomycotina</taxon>
        <taxon>Eurotiomycetes</taxon>
        <taxon>Chaetothyriomycetidae</taxon>
        <taxon>Chaetothyriales</taxon>
        <taxon>Herpotrichiellaceae</taxon>
        <taxon>Cladophialophora</taxon>
    </lineage>
</organism>
<evidence type="ECO:0000256" key="1">
    <source>
        <dbReference type="ARBA" id="ARBA00002149"/>
    </source>
</evidence>
<dbReference type="Gene3D" id="3.90.380.10">
    <property type="entry name" value="Naphthalene 1,2-dioxygenase Alpha Subunit, Chain A, domain 1"/>
    <property type="match status" value="2"/>
</dbReference>
<comment type="similarity">
    <text evidence="3">Belongs to the choline monooxygenase family.</text>
</comment>
<comment type="catalytic activity">
    <reaction evidence="6">
        <text>choline + 2 reduced [2Fe-2S]-[ferredoxin] + O2 + 2 H(+) = betaine aldehyde hydrate + 2 oxidized [2Fe-2S]-[ferredoxin] + H2O</text>
        <dbReference type="Rhea" id="RHEA:17769"/>
        <dbReference type="Rhea" id="RHEA-COMP:10000"/>
        <dbReference type="Rhea" id="RHEA-COMP:10001"/>
        <dbReference type="ChEBI" id="CHEBI:15354"/>
        <dbReference type="ChEBI" id="CHEBI:15377"/>
        <dbReference type="ChEBI" id="CHEBI:15378"/>
        <dbReference type="ChEBI" id="CHEBI:15379"/>
        <dbReference type="ChEBI" id="CHEBI:15870"/>
        <dbReference type="ChEBI" id="CHEBI:33737"/>
        <dbReference type="ChEBI" id="CHEBI:33738"/>
        <dbReference type="EC" id="1.14.15.7"/>
    </reaction>
</comment>
<dbReference type="InterPro" id="IPR015879">
    <property type="entry name" value="Ring_hydroxy_dOase_asu_C_dom"/>
</dbReference>
<keyword evidence="9" id="KW-1185">Reference proteome</keyword>
<sequence length="314" mass="36228">MAIPTTLPASWYCSPGLHQLERRAVFLRSWFFLGTINKFQIGESARFEIAQIELTAVTTAAGSVKAVKVFDESSVCRECRRPHTALAKFDANDKGEEVRSHQTRTGLVFTTISSEAPSFDEFFPGLQDLLDSYDFTRLPHRRPLTYDGNFNWKTMMDGFQECLHCQFTHPGLSKLYPPTFYRVVNHHNWSRHFSNPDRDDDGLFLYFFPISTLNLYNGGMSTFRACPSAKPGVSRMEFDYYNLQSGEEFEEYYKFVRQVANEDFDLCESAQANLEKGVYTEGCLNPDKETGVDRVFEMVMAQHTREKEQRSQYT</sequence>
<dbReference type="PANTHER" id="PTHR43756">
    <property type="entry name" value="CHOLINE MONOOXYGENASE, CHLOROPLASTIC"/>
    <property type="match status" value="1"/>
</dbReference>
<reference evidence="9" key="1">
    <citation type="submission" date="2015-07" db="EMBL/GenBank/DDBJ databases">
        <authorList>
            <person name="Teixeira M.M."/>
            <person name="Souza R.C."/>
            <person name="Almeida L.G."/>
            <person name="Vicente V.A."/>
            <person name="de Hoog S."/>
            <person name="Bocca A.L."/>
            <person name="de Almeida S.R."/>
            <person name="Vasconcelos A.T."/>
            <person name="Felipe M.S."/>
        </authorList>
    </citation>
    <scope>NUCLEOTIDE SEQUENCE [LARGE SCALE GENOMIC DNA]</scope>
    <source>
        <strain evidence="9">KSF</strain>
    </source>
</reference>